<dbReference type="InParanoid" id="A0A6P6Y8I6"/>
<dbReference type="AlphaFoldDB" id="A0A6P6Y8I6"/>
<reference evidence="9" key="1">
    <citation type="submission" date="2025-08" db="UniProtKB">
        <authorList>
            <consortium name="RefSeq"/>
        </authorList>
    </citation>
    <scope>IDENTIFICATION</scope>
    <source>
        <strain evidence="9">Airmid</strain>
    </source>
</reference>
<comment type="domain">
    <text evidence="5">The Q motif is unique to and characteristic of the DEAD box family of RNA helicases and controls ATP binding and hydrolysis.</text>
</comment>
<dbReference type="Gene3D" id="3.40.50.300">
    <property type="entry name" value="P-loop containing nucleotide triphosphate hydrolases"/>
    <property type="match status" value="2"/>
</dbReference>
<name>A0A6P6Y8I6_DERPT</name>
<evidence type="ECO:0000259" key="7">
    <source>
        <dbReference type="PROSITE" id="PS51194"/>
    </source>
</evidence>
<dbReference type="KEGG" id="dpte:113795315"/>
<keyword evidence="3 5" id="KW-0067">ATP-binding</keyword>
<dbReference type="InterPro" id="IPR027417">
    <property type="entry name" value="P-loop_NTPase"/>
</dbReference>
<dbReference type="SMART" id="SM00490">
    <property type="entry name" value="HELICc"/>
    <property type="match status" value="1"/>
</dbReference>
<organism evidence="8 9">
    <name type="scientific">Dermatophagoides pteronyssinus</name>
    <name type="common">European house dust mite</name>
    <dbReference type="NCBI Taxonomy" id="6956"/>
    <lineage>
        <taxon>Eukaryota</taxon>
        <taxon>Metazoa</taxon>
        <taxon>Ecdysozoa</taxon>
        <taxon>Arthropoda</taxon>
        <taxon>Chelicerata</taxon>
        <taxon>Arachnida</taxon>
        <taxon>Acari</taxon>
        <taxon>Acariformes</taxon>
        <taxon>Sarcoptiformes</taxon>
        <taxon>Astigmata</taxon>
        <taxon>Psoroptidia</taxon>
        <taxon>Analgoidea</taxon>
        <taxon>Pyroglyphidae</taxon>
        <taxon>Dermatophagoidinae</taxon>
        <taxon>Dermatophagoides</taxon>
    </lineage>
</organism>
<dbReference type="RefSeq" id="XP_027201311.1">
    <property type="nucleotide sequence ID" value="XM_027345510.1"/>
</dbReference>
<keyword evidence="5" id="KW-0347">Helicase</keyword>
<dbReference type="InterPro" id="IPR011545">
    <property type="entry name" value="DEAD/DEAH_box_helicase_dom"/>
</dbReference>
<evidence type="ECO:0000259" key="6">
    <source>
        <dbReference type="PROSITE" id="PS51192"/>
    </source>
</evidence>
<dbReference type="PROSITE" id="PS51194">
    <property type="entry name" value="HELICASE_CTER"/>
    <property type="match status" value="1"/>
</dbReference>
<dbReference type="Pfam" id="PF00271">
    <property type="entry name" value="Helicase_C"/>
    <property type="match status" value="1"/>
</dbReference>
<feature type="non-terminal residue" evidence="9">
    <location>
        <position position="1"/>
    </location>
</feature>
<evidence type="ECO:0000256" key="3">
    <source>
        <dbReference type="ARBA" id="ARBA00022840"/>
    </source>
</evidence>
<evidence type="ECO:0000313" key="8">
    <source>
        <dbReference type="Proteomes" id="UP000515146"/>
    </source>
</evidence>
<dbReference type="PROSITE" id="PS51192">
    <property type="entry name" value="HELICASE_ATP_BIND_1"/>
    <property type="match status" value="1"/>
</dbReference>
<comment type="catalytic activity">
    <reaction evidence="5">
        <text>ATP + H2O = ADP + phosphate + H(+)</text>
        <dbReference type="Rhea" id="RHEA:13065"/>
        <dbReference type="ChEBI" id="CHEBI:15377"/>
        <dbReference type="ChEBI" id="CHEBI:15378"/>
        <dbReference type="ChEBI" id="CHEBI:30616"/>
        <dbReference type="ChEBI" id="CHEBI:43474"/>
        <dbReference type="ChEBI" id="CHEBI:456216"/>
        <dbReference type="EC" id="3.6.4.13"/>
    </reaction>
</comment>
<dbReference type="GO" id="GO:0005524">
    <property type="term" value="F:ATP binding"/>
    <property type="evidence" value="ECO:0007669"/>
    <property type="project" value="UniProtKB-UniRule"/>
</dbReference>
<proteinExistence type="inferred from homology"/>
<evidence type="ECO:0000256" key="2">
    <source>
        <dbReference type="ARBA" id="ARBA00022801"/>
    </source>
</evidence>
<feature type="domain" description="Helicase C-terminal" evidence="7">
    <location>
        <begin position="1"/>
        <end position="134"/>
    </location>
</feature>
<dbReference type="GO" id="GO:0016787">
    <property type="term" value="F:hydrolase activity"/>
    <property type="evidence" value="ECO:0007669"/>
    <property type="project" value="UniProtKB-KW"/>
</dbReference>
<dbReference type="SUPFAM" id="SSF52540">
    <property type="entry name" value="P-loop containing nucleoside triphosphate hydrolases"/>
    <property type="match status" value="1"/>
</dbReference>
<dbReference type="GO" id="GO:0003723">
    <property type="term" value="F:RNA binding"/>
    <property type="evidence" value="ECO:0007669"/>
    <property type="project" value="UniProtKB-UniRule"/>
</dbReference>
<sequence>LLVSPTGSGKTVAFLVPLMQLLHRTVEKLRVTALIVAPTQELAAQIYAVLEAELRHLELLIVDETDKVYSLPETSEQMLVARGIDFEGVDLILQLAAPSDPDDYVHRVGRTARVGHAGSALLLLDPSELAFADV</sequence>
<dbReference type="Pfam" id="PF00270">
    <property type="entry name" value="DEAD"/>
    <property type="match status" value="1"/>
</dbReference>
<dbReference type="OrthoDB" id="422663at2759"/>
<feature type="domain" description="Helicase ATP-binding" evidence="6">
    <location>
        <begin position="1"/>
        <end position="112"/>
    </location>
</feature>
<evidence type="ECO:0000256" key="1">
    <source>
        <dbReference type="ARBA" id="ARBA00022741"/>
    </source>
</evidence>
<accession>A0A6P6Y8I6</accession>
<keyword evidence="8" id="KW-1185">Reference proteome</keyword>
<gene>
    <name evidence="9" type="primary">LOC113795315</name>
</gene>
<dbReference type="InterPro" id="IPR014001">
    <property type="entry name" value="Helicase_ATP-bd"/>
</dbReference>
<evidence type="ECO:0000313" key="9">
    <source>
        <dbReference type="RefSeq" id="XP_027201311.1"/>
    </source>
</evidence>
<keyword evidence="1 5" id="KW-0547">Nucleotide-binding</keyword>
<dbReference type="InterPro" id="IPR001650">
    <property type="entry name" value="Helicase_C-like"/>
</dbReference>
<evidence type="ECO:0000256" key="4">
    <source>
        <dbReference type="ARBA" id="ARBA00022884"/>
    </source>
</evidence>
<dbReference type="GO" id="GO:0003724">
    <property type="term" value="F:RNA helicase activity"/>
    <property type="evidence" value="ECO:0007669"/>
    <property type="project" value="UniProtKB-EC"/>
</dbReference>
<comment type="similarity">
    <text evidence="5">Belongs to the DEAD box helicase family.</text>
</comment>
<evidence type="ECO:0000256" key="5">
    <source>
        <dbReference type="RuleBase" id="RU365068"/>
    </source>
</evidence>
<protein>
    <recommendedName>
        <fullName evidence="5">ATP-dependent RNA helicase</fullName>
        <ecNumber evidence="5">3.6.4.13</ecNumber>
    </recommendedName>
</protein>
<keyword evidence="4 5" id="KW-0694">RNA-binding</keyword>
<dbReference type="EC" id="3.6.4.13" evidence="5"/>
<dbReference type="PANTHER" id="PTHR24031">
    <property type="entry name" value="RNA HELICASE"/>
    <property type="match status" value="1"/>
</dbReference>
<comment type="function">
    <text evidence="5">RNA helicase.</text>
</comment>
<dbReference type="Proteomes" id="UP000515146">
    <property type="component" value="Unplaced"/>
</dbReference>
<keyword evidence="2 5" id="KW-0378">Hydrolase</keyword>